<protein>
    <submittedName>
        <fullName evidence="2">Uncharacterized protein</fullName>
    </submittedName>
</protein>
<dbReference type="PATRIC" id="fig|1604020.3.peg.1527"/>
<dbReference type="AlphaFoldDB" id="A0A0G2IVV6"/>
<accession>A0A0G2IVV6</accession>
<comment type="caution">
    <text evidence="2">The sequence shown here is derived from an EMBL/GenBank/DDBJ whole genome shotgun (WGS) entry which is preliminary data.</text>
</comment>
<gene>
    <name evidence="2" type="ORF">TE42_07795</name>
</gene>
<keyword evidence="1" id="KW-1133">Transmembrane helix</keyword>
<reference evidence="2 3" key="1">
    <citation type="submission" date="2015-01" db="EMBL/GenBank/DDBJ databases">
        <title>Lifestyle Evolution in Cyanobacterial Symbionts of Sponges.</title>
        <authorList>
            <person name="Burgsdorf I."/>
            <person name="Slaby B.M."/>
            <person name="Handley K.M."/>
            <person name="Haber M."/>
            <person name="Blom J."/>
            <person name="Marshall C.W."/>
            <person name="Gilbert J.A."/>
            <person name="Hentschel U."/>
            <person name="Steindler L."/>
        </authorList>
    </citation>
    <scope>NUCLEOTIDE SEQUENCE [LARGE SCALE GENOMIC DNA]</scope>
    <source>
        <strain evidence="2">SP3</strain>
    </source>
</reference>
<proteinExistence type="predicted"/>
<sequence length="89" mass="9838">MGLAWEGLILAAMPPLLLSALVTGGITIVTAALGAIWLEIKASRRELREDMKEMRDDMREMRAEYRSGIQALGEKVDRLVASLLTTKHS</sequence>
<dbReference type="Proteomes" id="UP000035067">
    <property type="component" value="Unassembled WGS sequence"/>
</dbReference>
<keyword evidence="1" id="KW-0812">Transmembrane</keyword>
<keyword evidence="1" id="KW-0472">Membrane</keyword>
<dbReference type="EMBL" id="JXQG01000051">
    <property type="protein sequence ID" value="KKZ11459.1"/>
    <property type="molecule type" value="Genomic_DNA"/>
</dbReference>
<evidence type="ECO:0000256" key="1">
    <source>
        <dbReference type="SAM" id="Phobius"/>
    </source>
</evidence>
<name>A0A0G2IVV6_9SYNE</name>
<evidence type="ECO:0000313" key="3">
    <source>
        <dbReference type="Proteomes" id="UP000035067"/>
    </source>
</evidence>
<organism evidence="2 3">
    <name type="scientific">Candidatus Synechococcus spongiarum SP3</name>
    <dbReference type="NCBI Taxonomy" id="1604020"/>
    <lineage>
        <taxon>Bacteria</taxon>
        <taxon>Bacillati</taxon>
        <taxon>Cyanobacteriota</taxon>
        <taxon>Cyanophyceae</taxon>
        <taxon>Synechococcales</taxon>
        <taxon>Synechococcaceae</taxon>
        <taxon>Synechococcus</taxon>
    </lineage>
</organism>
<evidence type="ECO:0000313" key="2">
    <source>
        <dbReference type="EMBL" id="KKZ11459.1"/>
    </source>
</evidence>
<feature type="transmembrane region" description="Helical" evidence="1">
    <location>
        <begin position="16"/>
        <end position="38"/>
    </location>
</feature>